<dbReference type="Pfam" id="PF07987">
    <property type="entry name" value="DUF1775"/>
    <property type="match status" value="1"/>
</dbReference>
<dbReference type="Gene3D" id="2.60.40.2230">
    <property type="entry name" value="Uncharacterised protein YcnI-like PF07987, DUF1775"/>
    <property type="match status" value="1"/>
</dbReference>
<reference evidence="5 6" key="1">
    <citation type="submission" date="2019-09" db="EMBL/GenBank/DDBJ databases">
        <title>Pimelobacter sp. isolated from Paulinella.</title>
        <authorList>
            <person name="Jeong S.E."/>
        </authorList>
    </citation>
    <scope>NUCLEOTIDE SEQUENCE [LARGE SCALE GENOMIC DNA]</scope>
    <source>
        <strain evidence="5 6">Pch-N</strain>
    </source>
</reference>
<accession>A0A7J5E0H8</accession>
<gene>
    <name evidence="5" type="ORF">F9L07_07445</name>
</gene>
<keyword evidence="2" id="KW-1133">Transmembrane helix</keyword>
<evidence type="ECO:0000259" key="4">
    <source>
        <dbReference type="Pfam" id="PF07987"/>
    </source>
</evidence>
<feature type="region of interest" description="Disordered" evidence="1">
    <location>
        <begin position="182"/>
        <end position="217"/>
    </location>
</feature>
<sequence length="241" mass="24671">MQIRRFTLPAVGAATAALGLVALSAGAASAHVTVTPDTTSAGGYAVLTFAVPHGCEGSPTTKIAIAMPEDVPQVTPTVNPNWTVEKVQEKLDPPVKDAHGNEVTERVSQVVYTARTPLPDGYRDTLALSLQLPEKEGETLTFPIIQTCVKGSTNWNETAAEGQDEEELAHPAPSVTITAASAEGDHHGGAEAESDEDKEADTKADSDDGDGDGNGLAIGGLVAGVAGLAVGGIALARTRKA</sequence>
<proteinExistence type="predicted"/>
<feature type="transmembrane region" description="Helical" evidence="2">
    <location>
        <begin position="216"/>
        <end position="236"/>
    </location>
</feature>
<evidence type="ECO:0000256" key="1">
    <source>
        <dbReference type="SAM" id="MobiDB-lite"/>
    </source>
</evidence>
<feature type="domain" description="YncI copper-binding" evidence="4">
    <location>
        <begin position="31"/>
        <end position="177"/>
    </location>
</feature>
<dbReference type="InterPro" id="IPR012533">
    <property type="entry name" value="YcnI-copper_dom"/>
</dbReference>
<evidence type="ECO:0000256" key="3">
    <source>
        <dbReference type="SAM" id="SignalP"/>
    </source>
</evidence>
<organism evidence="5 6">
    <name type="scientific">Nocardioides simplex</name>
    <name type="common">Arthrobacter simplex</name>
    <dbReference type="NCBI Taxonomy" id="2045"/>
    <lineage>
        <taxon>Bacteria</taxon>
        <taxon>Bacillati</taxon>
        <taxon>Actinomycetota</taxon>
        <taxon>Actinomycetes</taxon>
        <taxon>Propionibacteriales</taxon>
        <taxon>Nocardioidaceae</taxon>
        <taxon>Pimelobacter</taxon>
    </lineage>
</organism>
<evidence type="ECO:0000313" key="6">
    <source>
        <dbReference type="Proteomes" id="UP000449906"/>
    </source>
</evidence>
<dbReference type="InterPro" id="IPR006311">
    <property type="entry name" value="TAT_signal"/>
</dbReference>
<dbReference type="CDD" id="cd08545">
    <property type="entry name" value="YcnI_like"/>
    <property type="match status" value="1"/>
</dbReference>
<keyword evidence="2" id="KW-0812">Transmembrane</keyword>
<dbReference type="PROSITE" id="PS51318">
    <property type="entry name" value="TAT"/>
    <property type="match status" value="1"/>
</dbReference>
<evidence type="ECO:0000256" key="2">
    <source>
        <dbReference type="SAM" id="Phobius"/>
    </source>
</evidence>
<dbReference type="RefSeq" id="WP_151579132.1">
    <property type="nucleotide sequence ID" value="NZ_WBVM01000001.1"/>
</dbReference>
<comment type="caution">
    <text evidence="5">The sequence shown here is derived from an EMBL/GenBank/DDBJ whole genome shotgun (WGS) entry which is preliminary data.</text>
</comment>
<name>A0A7J5E0H8_NOCSI</name>
<feature type="signal peptide" evidence="3">
    <location>
        <begin position="1"/>
        <end position="27"/>
    </location>
</feature>
<feature type="chain" id="PRO_5029531827" evidence="3">
    <location>
        <begin position="28"/>
        <end position="241"/>
    </location>
</feature>
<dbReference type="Proteomes" id="UP000449906">
    <property type="component" value="Unassembled WGS sequence"/>
</dbReference>
<dbReference type="EMBL" id="WBVM01000001">
    <property type="protein sequence ID" value="KAB2811687.1"/>
    <property type="molecule type" value="Genomic_DNA"/>
</dbReference>
<protein>
    <submittedName>
        <fullName evidence="5">YcnI family protein</fullName>
    </submittedName>
</protein>
<dbReference type="InterPro" id="IPR038507">
    <property type="entry name" value="YcnI-like_sf"/>
</dbReference>
<dbReference type="AlphaFoldDB" id="A0A7J5E0H8"/>
<keyword evidence="2" id="KW-0472">Membrane</keyword>
<keyword evidence="3" id="KW-0732">Signal</keyword>
<evidence type="ECO:0000313" key="5">
    <source>
        <dbReference type="EMBL" id="KAB2811687.1"/>
    </source>
</evidence>